<dbReference type="AlphaFoldDB" id="A0A1C3X643"/>
<organism evidence="2 3">
    <name type="scientific">Rhizobium lusitanum</name>
    <dbReference type="NCBI Taxonomy" id="293958"/>
    <lineage>
        <taxon>Bacteria</taxon>
        <taxon>Pseudomonadati</taxon>
        <taxon>Pseudomonadota</taxon>
        <taxon>Alphaproteobacteria</taxon>
        <taxon>Hyphomicrobiales</taxon>
        <taxon>Rhizobiaceae</taxon>
        <taxon>Rhizobium/Agrobacterium group</taxon>
        <taxon>Rhizobium</taxon>
    </lineage>
</organism>
<evidence type="ECO:0000313" key="4">
    <source>
        <dbReference type="Proteomes" id="UP000565576"/>
    </source>
</evidence>
<reference evidence="1 4" key="2">
    <citation type="submission" date="2020-08" db="EMBL/GenBank/DDBJ databases">
        <title>Genomic Encyclopedia of Type Strains, Phase IV (KMG-V): Genome sequencing to study the core and pangenomes of soil and plant-associated prokaryotes.</title>
        <authorList>
            <person name="Whitman W."/>
        </authorList>
    </citation>
    <scope>NUCLEOTIDE SEQUENCE [LARGE SCALE GENOMIC DNA]</scope>
    <source>
        <strain evidence="1 4">SEMIA 4060</strain>
    </source>
</reference>
<accession>A0A1C3X643</accession>
<protein>
    <submittedName>
        <fullName evidence="2">Uncharacterized protein</fullName>
    </submittedName>
</protein>
<dbReference type="EMBL" id="JACHBG010000024">
    <property type="protein sequence ID" value="MBB6488561.1"/>
    <property type="molecule type" value="Genomic_DNA"/>
</dbReference>
<name>A0A1C3X643_9HYPH</name>
<evidence type="ECO:0000313" key="1">
    <source>
        <dbReference type="EMBL" id="MBB6488561.1"/>
    </source>
</evidence>
<reference evidence="2 3" key="1">
    <citation type="submission" date="2016-08" db="EMBL/GenBank/DDBJ databases">
        <authorList>
            <person name="Seilhamer J.J."/>
        </authorList>
    </citation>
    <scope>NUCLEOTIDE SEQUENCE [LARGE SCALE GENOMIC DNA]</scope>
    <source>
        <strain evidence="2 3">P1-7</strain>
    </source>
</reference>
<dbReference type="Proteomes" id="UP000199205">
    <property type="component" value="Unassembled WGS sequence"/>
</dbReference>
<dbReference type="OrthoDB" id="8349919at2"/>
<gene>
    <name evidence="2" type="ORF">GA0061101_12622</name>
    <name evidence="1" type="ORF">GGD46_005879</name>
</gene>
<proteinExistence type="predicted"/>
<dbReference type="RefSeq" id="WP_004119881.1">
    <property type="nucleotide sequence ID" value="NZ_FMAF01000026.1"/>
</dbReference>
<dbReference type="Proteomes" id="UP000565576">
    <property type="component" value="Unassembled WGS sequence"/>
</dbReference>
<dbReference type="EMBL" id="FMAF01000026">
    <property type="protein sequence ID" value="SCB47733.1"/>
    <property type="molecule type" value="Genomic_DNA"/>
</dbReference>
<evidence type="ECO:0000313" key="2">
    <source>
        <dbReference type="EMBL" id="SCB47733.1"/>
    </source>
</evidence>
<evidence type="ECO:0000313" key="3">
    <source>
        <dbReference type="Proteomes" id="UP000199205"/>
    </source>
</evidence>
<sequence length="207" mass="22612">MENISPKTITDPEIGDLYLARLELEREKLIAAGHHALAAAATASPLHPTNAAGMFAYMDGVKGLRAENLGGNWEIFSEEGVEGIRNDVLKLRVLFVNVNQACRKADPRARSRKGAGSERVACGDMFEAAGIDLPISVVKFHGDHKTYYLMVDQFGAMELSLPVVKNGQFLRCIDRVFLIEGGDLDAVDFGINEPTNDPDLDIVVSRK</sequence>
<dbReference type="GeneID" id="32530244"/>